<dbReference type="GO" id="GO:0031267">
    <property type="term" value="F:small GTPase binding"/>
    <property type="evidence" value="ECO:0007669"/>
    <property type="project" value="InterPro"/>
</dbReference>
<dbReference type="InterPro" id="IPR011989">
    <property type="entry name" value="ARM-like"/>
</dbReference>
<protein>
    <submittedName>
        <fullName evidence="2">ARM repeat-containing protein</fullName>
    </submittedName>
</protein>
<dbReference type="Pfam" id="PF24139">
    <property type="entry name" value="TPR_TNPO3_IPO13_4th"/>
    <property type="match status" value="1"/>
</dbReference>
<dbReference type="InterPro" id="IPR057942">
    <property type="entry name" value="TPR_TNPO3_IPO13_3rd"/>
</dbReference>
<dbReference type="AlphaFoldDB" id="A0A316Z9Z4"/>
<evidence type="ECO:0000313" key="2">
    <source>
        <dbReference type="EMBL" id="PWN98520.1"/>
    </source>
</evidence>
<dbReference type="EMBL" id="KZ819291">
    <property type="protein sequence ID" value="PWN98520.1"/>
    <property type="molecule type" value="Genomic_DNA"/>
</dbReference>
<dbReference type="Pfam" id="PF03810">
    <property type="entry name" value="IBN_N"/>
    <property type="match status" value="1"/>
</dbReference>
<gene>
    <name evidence="2" type="ORF">FA09DRAFT_329574</name>
</gene>
<dbReference type="Gene3D" id="1.25.10.10">
    <property type="entry name" value="Leucine-rich Repeat Variant"/>
    <property type="match status" value="1"/>
</dbReference>
<evidence type="ECO:0000259" key="1">
    <source>
        <dbReference type="PROSITE" id="PS50166"/>
    </source>
</evidence>
<dbReference type="RefSeq" id="XP_025598799.1">
    <property type="nucleotide sequence ID" value="XM_025742234.1"/>
</dbReference>
<dbReference type="PANTHER" id="PTHR12363:SF53">
    <property type="entry name" value="MRNA TRANSPORT REGULATOR MTR10"/>
    <property type="match status" value="1"/>
</dbReference>
<dbReference type="Proteomes" id="UP000245946">
    <property type="component" value="Unassembled WGS sequence"/>
</dbReference>
<dbReference type="GO" id="GO:0005737">
    <property type="term" value="C:cytoplasm"/>
    <property type="evidence" value="ECO:0007669"/>
    <property type="project" value="TreeGrafter"/>
</dbReference>
<dbReference type="GO" id="GO:0006606">
    <property type="term" value="P:protein import into nucleus"/>
    <property type="evidence" value="ECO:0007669"/>
    <property type="project" value="TreeGrafter"/>
</dbReference>
<dbReference type="SUPFAM" id="SSF48371">
    <property type="entry name" value="ARM repeat"/>
    <property type="match status" value="1"/>
</dbReference>
<dbReference type="PANTHER" id="PTHR12363">
    <property type="entry name" value="TRANSPORTIN 3 AND IMPORTIN 13"/>
    <property type="match status" value="1"/>
</dbReference>
<dbReference type="InterPro" id="IPR001494">
    <property type="entry name" value="Importin-beta_N"/>
</dbReference>
<proteinExistence type="predicted"/>
<dbReference type="Pfam" id="PF24138">
    <property type="entry name" value="TPR_TNPO3_IPO13_2nd"/>
    <property type="match status" value="1"/>
</dbReference>
<dbReference type="InterPro" id="IPR013598">
    <property type="entry name" value="Exportin-1/Importin-b-like"/>
</dbReference>
<dbReference type="Pfam" id="PF24140">
    <property type="entry name" value="TPR_TNPO3_IPO13_3rd"/>
    <property type="match status" value="1"/>
</dbReference>
<dbReference type="Pfam" id="PF08389">
    <property type="entry name" value="Xpo1"/>
    <property type="match status" value="1"/>
</dbReference>
<sequence length="983" mass="107045">MASAAPSPAIAGVLGALDALYKNPERAAKEQANAWLQTFQSQPEAWETANSLLLAQDLPVEPRLFAAQTFRTKTTFDLEQVPPASRLALRSTLLTALAAYLEGPRVIRTQLCLTLAALALQLEPGSDPEWGDRVVPAMIERFGNDPSSVALLLEFLTALPEEITTNHRIPIDNDRYKERASSLLSAHADEVLRILAMYIQAQGITSQIQSAVFECLRSWLRAGEIQTSTLIATPLFQLSFEALQSDELFDVAIDVLCDVINETQEVHDNMGAIELIVPRLLPLRADLAKAIEDGDDDKVRGLCRLFVAAGETYHQLILRHREQFFPIVEAIASCAAYAEIEIVQITFRFWWMLASGLGKARADPSIQPFLDVFERILSIVIRLLRWSDDVDTASASDVADQRELRHNLGDTLKDCCQVLGARECLTRSLQMIEELLAQASAAGASGAGPKWQDIEVPLFSMRAMGRVADMQDNDVTPRIMDIVSALPEHPKVKYAGLLVVCRYTEWVAAHPERIPPVLSYISSGLQGAHIEDTGAAAAQALNYLCQDCAHLLLPYLPQLYDFFHSVSGEALPNSDLMQVTEAIALVVAGIQGADERTSTALHFLQPLLQALQAFAASTESSSEAIGKATSKMEQLQVFLHALGRGRNLEEEPLPEACAKTCVDVYALLDRIIETRGSSVVVAERTCHLLRRGMAFFGDAARPVVPAMLSRLSDAFATSGHSCYIWIVGKCIDAYGPHADAQLQAAMLAAFERVSAKTLEQLEVTPAAEMSDTIDDYVNACAHVTARSTALIVLSPVFPHALRVAMTALTLLDQRVVEGALEFLNEVLSSESLSLPVLEGQRGVALEPYGGVRSTPPSEEAARCAAIIRQVVPEQVMQLVALLLQGLTGAFSPDVMYPAMAAMRHLAVAFPSETAAGVAATAAHLPTSSVSLQERERFVESFTTAVANQQPVRPALQALYGASRKARERARVDRDAGLFDVDRS</sequence>
<organism evidence="2 3">
    <name type="scientific">Tilletiopsis washingtonensis</name>
    <dbReference type="NCBI Taxonomy" id="58919"/>
    <lineage>
        <taxon>Eukaryota</taxon>
        <taxon>Fungi</taxon>
        <taxon>Dikarya</taxon>
        <taxon>Basidiomycota</taxon>
        <taxon>Ustilaginomycotina</taxon>
        <taxon>Exobasidiomycetes</taxon>
        <taxon>Entylomatales</taxon>
        <taxon>Entylomatales incertae sedis</taxon>
        <taxon>Tilletiopsis</taxon>
    </lineage>
</organism>
<dbReference type="STRING" id="58919.A0A316Z9Z4"/>
<name>A0A316Z9Z4_9BASI</name>
<evidence type="ECO:0000313" key="3">
    <source>
        <dbReference type="Proteomes" id="UP000245946"/>
    </source>
</evidence>
<feature type="domain" description="Importin N-terminal" evidence="1">
    <location>
        <begin position="32"/>
        <end position="99"/>
    </location>
</feature>
<dbReference type="SMART" id="SM00913">
    <property type="entry name" value="IBN_N"/>
    <property type="match status" value="1"/>
</dbReference>
<dbReference type="InterPro" id="IPR057941">
    <property type="entry name" value="TPR_TNPO3_IPO13_2nd"/>
</dbReference>
<dbReference type="InterPro" id="IPR058537">
    <property type="entry name" value="TPR_TNPO3_IPO13_4th"/>
</dbReference>
<keyword evidence="3" id="KW-1185">Reference proteome</keyword>
<dbReference type="InterPro" id="IPR051345">
    <property type="entry name" value="Importin_beta-like_NTR"/>
</dbReference>
<accession>A0A316Z9Z4</accession>
<dbReference type="PROSITE" id="PS50166">
    <property type="entry name" value="IMPORTIN_B_NT"/>
    <property type="match status" value="1"/>
</dbReference>
<dbReference type="GeneID" id="37269778"/>
<dbReference type="OrthoDB" id="435593at2759"/>
<dbReference type="InterPro" id="IPR016024">
    <property type="entry name" value="ARM-type_fold"/>
</dbReference>
<reference evidence="2 3" key="1">
    <citation type="journal article" date="2018" name="Mol. Biol. Evol.">
        <title>Broad Genomic Sampling Reveals a Smut Pathogenic Ancestry of the Fungal Clade Ustilaginomycotina.</title>
        <authorList>
            <person name="Kijpornyongpan T."/>
            <person name="Mondo S.J."/>
            <person name="Barry K."/>
            <person name="Sandor L."/>
            <person name="Lee J."/>
            <person name="Lipzen A."/>
            <person name="Pangilinan J."/>
            <person name="LaButti K."/>
            <person name="Hainaut M."/>
            <person name="Henrissat B."/>
            <person name="Grigoriev I.V."/>
            <person name="Spatafora J.W."/>
            <person name="Aime M.C."/>
        </authorList>
    </citation>
    <scope>NUCLEOTIDE SEQUENCE [LARGE SCALE GENOMIC DNA]</scope>
    <source>
        <strain evidence="2 3">MCA 4186</strain>
    </source>
</reference>